<feature type="compositionally biased region" description="Polar residues" evidence="9">
    <location>
        <begin position="33"/>
        <end position="45"/>
    </location>
</feature>
<dbReference type="Proteomes" id="UP000606974">
    <property type="component" value="Unassembled WGS sequence"/>
</dbReference>
<dbReference type="GO" id="GO:0000776">
    <property type="term" value="C:kinetochore"/>
    <property type="evidence" value="ECO:0007669"/>
    <property type="project" value="TreeGrafter"/>
</dbReference>
<organism evidence="10 11">
    <name type="scientific">Endocarpon pusillum</name>
    <dbReference type="NCBI Taxonomy" id="364733"/>
    <lineage>
        <taxon>Eukaryota</taxon>
        <taxon>Fungi</taxon>
        <taxon>Dikarya</taxon>
        <taxon>Ascomycota</taxon>
        <taxon>Pezizomycotina</taxon>
        <taxon>Eurotiomycetes</taxon>
        <taxon>Chaetothyriomycetidae</taxon>
        <taxon>Verrucariales</taxon>
        <taxon>Verrucariaceae</taxon>
        <taxon>Endocarpon</taxon>
    </lineage>
</organism>
<comment type="similarity">
    <text evidence="2">Belongs to the MAD1 family.</text>
</comment>
<dbReference type="Gene3D" id="1.20.5.170">
    <property type="match status" value="1"/>
</dbReference>
<comment type="subcellular location">
    <subcellularLocation>
        <location evidence="1">Nucleus</location>
    </subcellularLocation>
</comment>
<dbReference type="PANTHER" id="PTHR23168">
    <property type="entry name" value="MITOTIC SPINDLE ASSEMBLY CHECKPOINT PROTEIN MAD1 MITOTIC ARREST DEFICIENT-LIKE PROTEIN 1"/>
    <property type="match status" value="1"/>
</dbReference>
<dbReference type="InterPro" id="IPR008672">
    <property type="entry name" value="Mad1"/>
</dbReference>
<gene>
    <name evidence="10" type="ORF">GJ744_011976</name>
</gene>
<evidence type="ECO:0000256" key="3">
    <source>
        <dbReference type="ARBA" id="ARBA00022019"/>
    </source>
</evidence>
<feature type="region of interest" description="Disordered" evidence="9">
    <location>
        <begin position="1"/>
        <end position="45"/>
    </location>
</feature>
<feature type="coiled-coil region" evidence="8">
    <location>
        <begin position="239"/>
        <end position="300"/>
    </location>
</feature>
<dbReference type="PANTHER" id="PTHR23168:SF0">
    <property type="entry name" value="MITOTIC SPINDLE ASSEMBLY CHECKPOINT PROTEIN MAD1"/>
    <property type="match status" value="1"/>
</dbReference>
<keyword evidence="8" id="KW-0175">Coiled coil</keyword>
<dbReference type="GO" id="GO:0072686">
    <property type="term" value="C:mitotic spindle"/>
    <property type="evidence" value="ECO:0007669"/>
    <property type="project" value="TreeGrafter"/>
</dbReference>
<dbReference type="EMBL" id="JAACFV010000009">
    <property type="protein sequence ID" value="KAF7512873.1"/>
    <property type="molecule type" value="Genomic_DNA"/>
</dbReference>
<dbReference type="AlphaFoldDB" id="A0A8H7APF6"/>
<dbReference type="GO" id="GO:0051315">
    <property type="term" value="P:attachment of mitotic spindle microtubules to kinetochore"/>
    <property type="evidence" value="ECO:0007669"/>
    <property type="project" value="TreeGrafter"/>
</dbReference>
<dbReference type="GO" id="GO:0005635">
    <property type="term" value="C:nuclear envelope"/>
    <property type="evidence" value="ECO:0007669"/>
    <property type="project" value="TreeGrafter"/>
</dbReference>
<dbReference type="GO" id="GO:0007094">
    <property type="term" value="P:mitotic spindle assembly checkpoint signaling"/>
    <property type="evidence" value="ECO:0007669"/>
    <property type="project" value="InterPro"/>
</dbReference>
<feature type="coiled-coil region" evidence="8">
    <location>
        <begin position="46"/>
        <end position="211"/>
    </location>
</feature>
<feature type="region of interest" description="Disordered" evidence="9">
    <location>
        <begin position="661"/>
        <end position="681"/>
    </location>
</feature>
<reference evidence="10" key="1">
    <citation type="submission" date="2020-02" db="EMBL/GenBank/DDBJ databases">
        <authorList>
            <person name="Palmer J.M."/>
        </authorList>
    </citation>
    <scope>NUCLEOTIDE SEQUENCE</scope>
    <source>
        <strain evidence="10">EPUS1.4</strain>
        <tissue evidence="10">Thallus</tissue>
    </source>
</reference>
<evidence type="ECO:0000256" key="7">
    <source>
        <dbReference type="ARBA" id="ARBA00023306"/>
    </source>
</evidence>
<evidence type="ECO:0000256" key="2">
    <source>
        <dbReference type="ARBA" id="ARBA00008029"/>
    </source>
</evidence>
<protein>
    <recommendedName>
        <fullName evidence="3">Spindle assembly checkpoint component MAD1</fullName>
    </recommendedName>
</protein>
<feature type="region of interest" description="Disordered" evidence="9">
    <location>
        <begin position="369"/>
        <end position="388"/>
    </location>
</feature>
<accession>A0A8H7APF6</accession>
<keyword evidence="7" id="KW-0131">Cell cycle</keyword>
<evidence type="ECO:0000256" key="5">
    <source>
        <dbReference type="ARBA" id="ARBA00022776"/>
    </source>
</evidence>
<keyword evidence="6" id="KW-0539">Nucleus</keyword>
<keyword evidence="4" id="KW-0132">Cell division</keyword>
<evidence type="ECO:0000313" key="10">
    <source>
        <dbReference type="EMBL" id="KAF7512873.1"/>
    </source>
</evidence>
<feature type="compositionally biased region" description="Polar residues" evidence="9">
    <location>
        <begin position="1"/>
        <end position="12"/>
    </location>
</feature>
<dbReference type="Pfam" id="PF05557">
    <property type="entry name" value="MAD"/>
    <property type="match status" value="2"/>
</dbReference>
<feature type="coiled-coil region" evidence="8">
    <location>
        <begin position="582"/>
        <end position="609"/>
    </location>
</feature>
<proteinExistence type="inferred from homology"/>
<keyword evidence="5" id="KW-0498">Mitosis</keyword>
<keyword evidence="11" id="KW-1185">Reference proteome</keyword>
<feature type="region of interest" description="Disordered" evidence="9">
    <location>
        <begin position="450"/>
        <end position="488"/>
    </location>
</feature>
<comment type="caution">
    <text evidence="10">The sequence shown here is derived from an EMBL/GenBank/DDBJ whole genome shotgun (WGS) entry which is preliminary data.</text>
</comment>
<dbReference type="OrthoDB" id="331602at2759"/>
<evidence type="ECO:0000256" key="8">
    <source>
        <dbReference type="SAM" id="Coils"/>
    </source>
</evidence>
<sequence>MSTSNRHTTIQPTYDFLTGGNGDTPPRHKKANIRQSQIGRPETSNNEDLRAQINSLKYELDNLRQERGLLTLQHEKELRDVRLKADADFKKYQAAEGASNKASRKYEALAQELRDAQAQHINEKAALERKLRDLQEQNQALREDAEEVQAQLVDQGRQHLHQINDVEAKRVALQDTVDRLRNDIQRVSQDLESTQARLSSRNAEFETLEAKVVQLKSRAGDGESLAVVQRELSDQVAHIRKLESTNREQLAELRRLRSAHQSVQVVEEQKRSLETELQVLQDVHRQLGEAQIQKEMLEDEKRTWSTLLEREGQEAEFESPEAVVKAFVQERIERASLVDRVGKLEAELSEKDEIIKALEAEKLSLKQAAKERNATTQNGAADKPDSKAYKRLDRQRILAVREVEYLRAQLKTFDTEETVLMSNENFDHQRVEQIKQLESLVDQYRTEVQSLHTELSHRESQPPSQHAEPRGTKRSISEAASSEEDQIGPLLRKTKNLQSALTEATTKTAVLETELQATKSQLKSISSRARTRVLELRSNPTSNHEAIKLSTLNTLRTENAALLAQLRGDDLSNVAVVPAATVENLTMQLSRLQAEVATAQKQTRRLREIFGSKATEFREAVASILGYKINFLPNGKARITSTFYIRSHRLTDGSVDAAREAEEDEEEQANNNSIIFDGEEGTMKFSGGASSPFATEMKELVRFWVQERRSVPCFLAAMTLELFEKSSRVEAEGLVGGEEVEEGQGRD</sequence>
<dbReference type="GO" id="GO:0051301">
    <property type="term" value="P:cell division"/>
    <property type="evidence" value="ECO:0007669"/>
    <property type="project" value="UniProtKB-KW"/>
</dbReference>
<name>A0A8H7APF6_9EURO</name>
<evidence type="ECO:0000256" key="6">
    <source>
        <dbReference type="ARBA" id="ARBA00023242"/>
    </source>
</evidence>
<evidence type="ECO:0000256" key="4">
    <source>
        <dbReference type="ARBA" id="ARBA00022618"/>
    </source>
</evidence>
<evidence type="ECO:0000256" key="1">
    <source>
        <dbReference type="ARBA" id="ARBA00004123"/>
    </source>
</evidence>
<evidence type="ECO:0000256" key="9">
    <source>
        <dbReference type="SAM" id="MobiDB-lite"/>
    </source>
</evidence>
<evidence type="ECO:0000313" key="11">
    <source>
        <dbReference type="Proteomes" id="UP000606974"/>
    </source>
</evidence>
<dbReference type="Gene3D" id="3.30.457.60">
    <property type="match status" value="1"/>
</dbReference>
<dbReference type="Gene3D" id="6.10.250.90">
    <property type="match status" value="1"/>
</dbReference>